<feature type="region of interest" description="Disordered" evidence="3">
    <location>
        <begin position="1"/>
        <end position="25"/>
    </location>
</feature>
<dbReference type="EMBL" id="PDCR01000019">
    <property type="protein sequence ID" value="PEG53610.1"/>
    <property type="molecule type" value="Genomic_DNA"/>
</dbReference>
<dbReference type="Proteomes" id="UP000191039">
    <property type="component" value="Unassembled WGS sequence"/>
</dbReference>
<reference evidence="5 7" key="1">
    <citation type="submission" date="2016-09" db="EMBL/GenBank/DDBJ databases">
        <title>genome sequences of unsequenced Mycobacteria.</title>
        <authorList>
            <person name="Greninger A.L."/>
            <person name="Jerome K.R."/>
            <person name="Mcnair B."/>
            <person name="Wallis C."/>
            <person name="Fang F."/>
        </authorList>
    </citation>
    <scope>NUCLEOTIDE SEQUENCE [LARGE SCALE GENOMIC DNA]</scope>
    <source>
        <strain evidence="5 7">BM1</strain>
    </source>
</reference>
<comment type="subcellular location">
    <subcellularLocation>
        <location evidence="1">Membrane</location>
    </subcellularLocation>
</comment>
<keyword evidence="8" id="KW-1185">Reference proteome</keyword>
<dbReference type="Proteomes" id="UP000220340">
    <property type="component" value="Unassembled WGS sequence"/>
</dbReference>
<sequence>MPIDRRGATSVSPPDTDQADDLELTAEEAEALAAEAAAAAAAARAKVLRLRTEAEESRGTDQDDEPAAGEAGIEDEFDEEPLGTRSRARAILTYVAAALAVIGVAALASTSAWIIVKHGQAEHERALNAEFSAAARQGVVSLMSLNFNSAEQDVQRILDNSTGEFRKDFEEQQQDFAKVAQSSKVITEATVTATAVKSMTEHTADVLVSAFSTITNEQGAKDDPRTWRLIVSMAREGDQIKMAKVEFAP</sequence>
<evidence type="ECO:0000256" key="2">
    <source>
        <dbReference type="ARBA" id="ARBA00023136"/>
    </source>
</evidence>
<feature type="compositionally biased region" description="Acidic residues" evidence="3">
    <location>
        <begin position="62"/>
        <end position="80"/>
    </location>
</feature>
<organism evidence="5 7">
    <name type="scientific">Mycolicibacterium diernhoferi</name>
    <dbReference type="NCBI Taxonomy" id="1801"/>
    <lineage>
        <taxon>Bacteria</taxon>
        <taxon>Bacillati</taxon>
        <taxon>Actinomycetota</taxon>
        <taxon>Actinomycetes</taxon>
        <taxon>Mycobacteriales</taxon>
        <taxon>Mycobacteriaceae</taxon>
        <taxon>Mycolicibacterium</taxon>
    </lineage>
</organism>
<evidence type="ECO:0000256" key="3">
    <source>
        <dbReference type="SAM" id="MobiDB-lite"/>
    </source>
</evidence>
<dbReference type="EMBL" id="MIJD01000153">
    <property type="protein sequence ID" value="OPE53499.1"/>
    <property type="molecule type" value="Genomic_DNA"/>
</dbReference>
<accession>A0A1Q4HMC2</accession>
<protein>
    <recommendedName>
        <fullName evidence="9">Mce protein</fullName>
    </recommendedName>
</protein>
<keyword evidence="4" id="KW-1133">Transmembrane helix</keyword>
<evidence type="ECO:0000313" key="8">
    <source>
        <dbReference type="Proteomes" id="UP000220340"/>
    </source>
</evidence>
<feature type="compositionally biased region" description="Basic and acidic residues" evidence="3">
    <location>
        <begin position="50"/>
        <end position="61"/>
    </location>
</feature>
<evidence type="ECO:0000313" key="6">
    <source>
        <dbReference type="EMBL" id="PEG53610.1"/>
    </source>
</evidence>
<evidence type="ECO:0000313" key="5">
    <source>
        <dbReference type="EMBL" id="OPE53499.1"/>
    </source>
</evidence>
<evidence type="ECO:0000313" key="7">
    <source>
        <dbReference type="Proteomes" id="UP000191039"/>
    </source>
</evidence>
<dbReference type="STRING" id="1801.BRW64_00760"/>
<dbReference type="RefSeq" id="WP_073854298.1">
    <property type="nucleotide sequence ID" value="NZ_BAAATC010000018.1"/>
</dbReference>
<dbReference type="AlphaFoldDB" id="A0A1Q4HMC2"/>
<keyword evidence="4" id="KW-0812">Transmembrane</keyword>
<feature type="transmembrane region" description="Helical" evidence="4">
    <location>
        <begin position="91"/>
        <end position="116"/>
    </location>
</feature>
<gene>
    <name evidence="5" type="ORF">BV510_15245</name>
    <name evidence="6" type="ORF">CRI78_15415</name>
</gene>
<dbReference type="GO" id="GO:0016020">
    <property type="term" value="C:membrane"/>
    <property type="evidence" value="ECO:0007669"/>
    <property type="project" value="UniProtKB-SubCell"/>
</dbReference>
<comment type="caution">
    <text evidence="5">The sequence shown here is derived from an EMBL/GenBank/DDBJ whole genome shotgun (WGS) entry which is preliminary data.</text>
</comment>
<keyword evidence="2 4" id="KW-0472">Membrane</keyword>
<evidence type="ECO:0000256" key="4">
    <source>
        <dbReference type="SAM" id="Phobius"/>
    </source>
</evidence>
<evidence type="ECO:0008006" key="9">
    <source>
        <dbReference type="Google" id="ProtNLM"/>
    </source>
</evidence>
<proteinExistence type="predicted"/>
<dbReference type="PANTHER" id="PTHR37042">
    <property type="entry name" value="OUTER MEMBRANE PROTEIN RV1973"/>
    <property type="match status" value="1"/>
</dbReference>
<name>A0A1Q4HMC2_9MYCO</name>
<feature type="region of interest" description="Disordered" evidence="3">
    <location>
        <begin position="50"/>
        <end position="80"/>
    </location>
</feature>
<reference evidence="6 8" key="2">
    <citation type="submission" date="2017-10" db="EMBL/GenBank/DDBJ databases">
        <title>The new phylogeny of genus Mycobacterium.</title>
        <authorList>
            <person name="Tortoli E."/>
            <person name="Trovato A."/>
            <person name="Cirillo D.M."/>
        </authorList>
    </citation>
    <scope>NUCLEOTIDE SEQUENCE [LARGE SCALE GENOMIC DNA]</scope>
    <source>
        <strain evidence="6 8">IP141170001</strain>
    </source>
</reference>
<dbReference type="PANTHER" id="PTHR37042:SF4">
    <property type="entry name" value="OUTER MEMBRANE PROTEIN RV1973"/>
    <property type="match status" value="1"/>
</dbReference>
<evidence type="ECO:0000256" key="1">
    <source>
        <dbReference type="ARBA" id="ARBA00004370"/>
    </source>
</evidence>